<reference evidence="3 4" key="1">
    <citation type="submission" date="2019-07" db="EMBL/GenBank/DDBJ databases">
        <title>Whole genome shotgun sequence of Oceanobacillus sojae NBRC 105379.</title>
        <authorList>
            <person name="Hosoyama A."/>
            <person name="Uohara A."/>
            <person name="Ohji S."/>
            <person name="Ichikawa N."/>
        </authorList>
    </citation>
    <scope>NUCLEOTIDE SEQUENCE [LARGE SCALE GENOMIC DNA]</scope>
    <source>
        <strain evidence="3 4">NBRC 105379</strain>
    </source>
</reference>
<comment type="caution">
    <text evidence="3">The sequence shown here is derived from an EMBL/GenBank/DDBJ whole genome shotgun (WGS) entry which is preliminary data.</text>
</comment>
<dbReference type="AlphaFoldDB" id="A0A511ZIC9"/>
<accession>A0A511ZIC9</accession>
<dbReference type="RefSeq" id="WP_147210199.1">
    <property type="nucleotide sequence ID" value="NZ_BJYM01000007.1"/>
</dbReference>
<dbReference type="InterPro" id="IPR011990">
    <property type="entry name" value="TPR-like_helical_dom_sf"/>
</dbReference>
<name>A0A511ZIC9_9BACI</name>
<evidence type="ECO:0000256" key="1">
    <source>
        <dbReference type="ARBA" id="ARBA00022737"/>
    </source>
</evidence>
<evidence type="ECO:0000256" key="2">
    <source>
        <dbReference type="ARBA" id="ARBA00022803"/>
    </source>
</evidence>
<dbReference type="OrthoDB" id="600613at2"/>
<evidence type="ECO:0000313" key="4">
    <source>
        <dbReference type="Proteomes" id="UP000321558"/>
    </source>
</evidence>
<dbReference type="Proteomes" id="UP000321558">
    <property type="component" value="Unassembled WGS sequence"/>
</dbReference>
<gene>
    <name evidence="3" type="ORF">OSO01_19300</name>
</gene>
<keyword evidence="1" id="KW-0677">Repeat</keyword>
<dbReference type="STRING" id="582851.GCA_900162665_01240"/>
<dbReference type="PANTHER" id="PTHR45586:SF1">
    <property type="entry name" value="LIPOPOLYSACCHARIDE ASSEMBLY PROTEIN B"/>
    <property type="match status" value="1"/>
</dbReference>
<proteinExistence type="predicted"/>
<dbReference type="Gene3D" id="1.25.40.10">
    <property type="entry name" value="Tetratricopeptide repeat domain"/>
    <property type="match status" value="2"/>
</dbReference>
<keyword evidence="2" id="KW-0802">TPR repeat</keyword>
<dbReference type="SUPFAM" id="SSF48452">
    <property type="entry name" value="TPR-like"/>
    <property type="match status" value="2"/>
</dbReference>
<protein>
    <submittedName>
        <fullName evidence="3">Uncharacterized protein</fullName>
    </submittedName>
</protein>
<dbReference type="EMBL" id="BJYM01000007">
    <property type="protein sequence ID" value="GEN87191.1"/>
    <property type="molecule type" value="Genomic_DNA"/>
</dbReference>
<sequence length="335" mass="39517">MLKGKRNKTKGKTNNVTPFIPEGDFYYTKGVEAFKKRKFDIAIKWIQKAIEDKPYFPLYKCQLSIIYTETGAYHKANQLLTEVLKTGEYVDCYYLAANNYAHLGLLQDAKKYAQMYLDKKPEGDFSDDAAQLLDYIEIGDEDEEEIFSLEDEDELIILQETAFYHIENNDWEKAIPFIEEIMENFPEQKLAVHDYAQALFYTGKKEEAMHIEEDMLEDYPNNLQSHLNLALFYYETGDSDYLEHIQIIDNIYPIHEEQKLRIAEVFAKTENYSLAYERYQNVSGEQAKRRASYYKWYSVTAYHSGYPSKALRLWEEGLRRHPKLSKEEGPWAFKD</sequence>
<dbReference type="PANTHER" id="PTHR45586">
    <property type="entry name" value="TPR REPEAT-CONTAINING PROTEIN PA4667"/>
    <property type="match status" value="1"/>
</dbReference>
<keyword evidence="4" id="KW-1185">Reference proteome</keyword>
<organism evidence="3 4">
    <name type="scientific">Oceanobacillus sojae</name>
    <dbReference type="NCBI Taxonomy" id="582851"/>
    <lineage>
        <taxon>Bacteria</taxon>
        <taxon>Bacillati</taxon>
        <taxon>Bacillota</taxon>
        <taxon>Bacilli</taxon>
        <taxon>Bacillales</taxon>
        <taxon>Bacillaceae</taxon>
        <taxon>Oceanobacillus</taxon>
    </lineage>
</organism>
<evidence type="ECO:0000313" key="3">
    <source>
        <dbReference type="EMBL" id="GEN87191.1"/>
    </source>
</evidence>
<dbReference type="InterPro" id="IPR051012">
    <property type="entry name" value="CellSynth/LPSAsmb/PSIAsmb"/>
</dbReference>